<dbReference type="GO" id="GO:0010045">
    <property type="term" value="P:response to nickel cation"/>
    <property type="evidence" value="ECO:0007669"/>
    <property type="project" value="TreeGrafter"/>
</dbReference>
<dbReference type="PANTHER" id="PTHR40659:SF1">
    <property type="entry name" value="NICKEL_COBALT EFFLUX SYSTEM RCNA"/>
    <property type="match status" value="1"/>
</dbReference>
<reference evidence="15" key="1">
    <citation type="submission" date="2017-01" db="EMBL/GenBank/DDBJ databases">
        <authorList>
            <person name="Varghese N."/>
            <person name="Submissions S."/>
        </authorList>
    </citation>
    <scope>NUCLEOTIDE SEQUENCE [LARGE SCALE GENOMIC DNA]</scope>
    <source>
        <strain evidence="15">DSM 29591</strain>
    </source>
</reference>
<keyword evidence="4 13" id="KW-0813">Transport</keyword>
<dbReference type="STRING" id="287098.SAMN05421665_1592"/>
<keyword evidence="12" id="KW-0170">Cobalt</keyword>
<keyword evidence="8 13" id="KW-1133">Transmembrane helix</keyword>
<dbReference type="PANTHER" id="PTHR40659">
    <property type="entry name" value="NICKEL/COBALT EFFLUX SYSTEM RCNA"/>
    <property type="match status" value="1"/>
</dbReference>
<sequence length="294" mass="30679">MRWPALILAAFGALALWLWGFGGADQVTRYASAAQRDVQNAMAAALRGLRAGEPGALATLWGLCFAYGFVHAAGPGHGKLVIGGYGAGTRVPARRLAGLALGASLAQALTAVLLVYAAVFVFGWGREQMTGVADDVLAPLSYALIGAVGLWLMLRGLRHLRSKHDHAHAGDSDVCASCGHAHGPTMEQAETVRSWRDAMVVIGTIAVRPCTGALFLLILTWRLGIDWAGIIGAFVMGLGTASITVMVAFAAVGLRESALQLVQHGAVARTLAWAEILAGAIVVLLASQLVLRSI</sequence>
<keyword evidence="5" id="KW-1003">Cell membrane</keyword>
<dbReference type="InterPro" id="IPR011541">
    <property type="entry name" value="Ni/Co_transpt_high_affinity"/>
</dbReference>
<evidence type="ECO:0000256" key="7">
    <source>
        <dbReference type="ARBA" id="ARBA00022692"/>
    </source>
</evidence>
<dbReference type="AlphaFoldDB" id="A0A1R3X1C4"/>
<dbReference type="InterPro" id="IPR051224">
    <property type="entry name" value="NiCoT_RcnA"/>
</dbReference>
<dbReference type="GO" id="GO:0046583">
    <property type="term" value="F:monoatomic cation efflux transmembrane transporter activity"/>
    <property type="evidence" value="ECO:0007669"/>
    <property type="project" value="TreeGrafter"/>
</dbReference>
<evidence type="ECO:0000256" key="12">
    <source>
        <dbReference type="ARBA" id="ARBA00023285"/>
    </source>
</evidence>
<dbReference type="EMBL" id="FTPR01000001">
    <property type="protein sequence ID" value="SIT83060.1"/>
    <property type="molecule type" value="Genomic_DNA"/>
</dbReference>
<dbReference type="RefSeq" id="WP_076659089.1">
    <property type="nucleotide sequence ID" value="NZ_FTPR01000001.1"/>
</dbReference>
<dbReference type="GO" id="GO:0032025">
    <property type="term" value="P:response to cobalt ion"/>
    <property type="evidence" value="ECO:0007669"/>
    <property type="project" value="TreeGrafter"/>
</dbReference>
<dbReference type="Proteomes" id="UP000186997">
    <property type="component" value="Unassembled WGS sequence"/>
</dbReference>
<evidence type="ECO:0000256" key="6">
    <source>
        <dbReference type="ARBA" id="ARBA00022596"/>
    </source>
</evidence>
<keyword evidence="9" id="KW-0406">Ion transport</keyword>
<evidence type="ECO:0000256" key="1">
    <source>
        <dbReference type="ARBA" id="ARBA00002510"/>
    </source>
</evidence>
<evidence type="ECO:0000256" key="8">
    <source>
        <dbReference type="ARBA" id="ARBA00022989"/>
    </source>
</evidence>
<accession>A0A1R3X1C4</accession>
<evidence type="ECO:0000256" key="9">
    <source>
        <dbReference type="ARBA" id="ARBA00023065"/>
    </source>
</evidence>
<evidence type="ECO:0000256" key="11">
    <source>
        <dbReference type="ARBA" id="ARBA00023136"/>
    </source>
</evidence>
<comment type="subcellular location">
    <subcellularLocation>
        <location evidence="2 13">Cell membrane</location>
        <topology evidence="2 13">Multi-pass membrane protein</topology>
    </subcellularLocation>
</comment>
<keyword evidence="3" id="KW-0171">Cobalt transport</keyword>
<feature type="transmembrane region" description="Helical" evidence="13">
    <location>
        <begin position="227"/>
        <end position="254"/>
    </location>
</feature>
<keyword evidence="10" id="KW-0921">Nickel transport</keyword>
<comment type="similarity">
    <text evidence="13">Belongs to the NiCoT transporter (TC 2.A.52) family.</text>
</comment>
<evidence type="ECO:0000256" key="5">
    <source>
        <dbReference type="ARBA" id="ARBA00022475"/>
    </source>
</evidence>
<gene>
    <name evidence="14" type="ORF">SAMN05421665_1592</name>
</gene>
<dbReference type="GO" id="GO:0015099">
    <property type="term" value="F:nickel cation transmembrane transporter activity"/>
    <property type="evidence" value="ECO:0007669"/>
    <property type="project" value="UniProtKB-UniRule"/>
</dbReference>
<organism evidence="14 15">
    <name type="scientific">Yoonia rosea</name>
    <dbReference type="NCBI Taxonomy" id="287098"/>
    <lineage>
        <taxon>Bacteria</taxon>
        <taxon>Pseudomonadati</taxon>
        <taxon>Pseudomonadota</taxon>
        <taxon>Alphaproteobacteria</taxon>
        <taxon>Rhodobacterales</taxon>
        <taxon>Paracoccaceae</taxon>
        <taxon>Yoonia</taxon>
    </lineage>
</organism>
<evidence type="ECO:0000256" key="2">
    <source>
        <dbReference type="ARBA" id="ARBA00004651"/>
    </source>
</evidence>
<proteinExistence type="inferred from homology"/>
<feature type="transmembrane region" description="Helical" evidence="13">
    <location>
        <begin position="198"/>
        <end position="221"/>
    </location>
</feature>
<feature type="transmembrane region" description="Helical" evidence="13">
    <location>
        <begin position="266"/>
        <end position="291"/>
    </location>
</feature>
<keyword evidence="15" id="KW-1185">Reference proteome</keyword>
<dbReference type="GO" id="GO:0006824">
    <property type="term" value="P:cobalt ion transport"/>
    <property type="evidence" value="ECO:0007669"/>
    <property type="project" value="UniProtKB-KW"/>
</dbReference>
<comment type="function">
    <text evidence="1">Efflux system for nickel and cobalt.</text>
</comment>
<protein>
    <recommendedName>
        <fullName evidence="13">Nickel/cobalt efflux system</fullName>
    </recommendedName>
</protein>
<keyword evidence="6" id="KW-0533">Nickel</keyword>
<dbReference type="Pfam" id="PF03824">
    <property type="entry name" value="NicO"/>
    <property type="match status" value="1"/>
</dbReference>
<feature type="transmembrane region" description="Helical" evidence="13">
    <location>
        <begin position="96"/>
        <end position="124"/>
    </location>
</feature>
<evidence type="ECO:0000256" key="4">
    <source>
        <dbReference type="ARBA" id="ARBA00022448"/>
    </source>
</evidence>
<evidence type="ECO:0000256" key="13">
    <source>
        <dbReference type="RuleBase" id="RU362101"/>
    </source>
</evidence>
<evidence type="ECO:0000256" key="10">
    <source>
        <dbReference type="ARBA" id="ARBA00023112"/>
    </source>
</evidence>
<evidence type="ECO:0000313" key="14">
    <source>
        <dbReference type="EMBL" id="SIT83060.1"/>
    </source>
</evidence>
<evidence type="ECO:0000256" key="3">
    <source>
        <dbReference type="ARBA" id="ARBA00022426"/>
    </source>
</evidence>
<evidence type="ECO:0000313" key="15">
    <source>
        <dbReference type="Proteomes" id="UP000186997"/>
    </source>
</evidence>
<keyword evidence="11 13" id="KW-0472">Membrane</keyword>
<dbReference type="GO" id="GO:0005886">
    <property type="term" value="C:plasma membrane"/>
    <property type="evidence" value="ECO:0007669"/>
    <property type="project" value="UniProtKB-SubCell"/>
</dbReference>
<dbReference type="OrthoDB" id="9812956at2"/>
<feature type="transmembrane region" description="Helical" evidence="13">
    <location>
        <begin position="136"/>
        <end position="154"/>
    </location>
</feature>
<name>A0A1R3X1C4_9RHOB</name>
<keyword evidence="7 13" id="KW-0812">Transmembrane</keyword>